<evidence type="ECO:0000313" key="5">
    <source>
        <dbReference type="Proteomes" id="UP000630097"/>
    </source>
</evidence>
<dbReference type="SUPFAM" id="SSF52540">
    <property type="entry name" value="P-loop containing nucleoside triphosphate hydrolases"/>
    <property type="match status" value="1"/>
</dbReference>
<feature type="compositionally biased region" description="Basic and acidic residues" evidence="3">
    <location>
        <begin position="165"/>
        <end position="187"/>
    </location>
</feature>
<keyword evidence="4" id="KW-0418">Kinase</keyword>
<evidence type="ECO:0000313" key="4">
    <source>
        <dbReference type="EMBL" id="GIG82113.1"/>
    </source>
</evidence>
<dbReference type="InterPro" id="IPR031322">
    <property type="entry name" value="Shikimate/glucono_kinase"/>
</dbReference>
<sequence length="187" mass="20270">MGLMGAGKSTVANLLSRTLRRPMRDSDADLESRYGATAAAMATEVGPDELHAREALVLKEALEAEPPPVIAAAASTVDDPGSRSLLASAFVVFLDGPPQVLAERMRSSAHRPHFKPDLVEMLTEQRARRLPYFQEVADVTVDSTVHTPEEIAGIVLARLGAHPRAAREPEREAEREAERESGRDGQL</sequence>
<dbReference type="EMBL" id="BONV01000026">
    <property type="protein sequence ID" value="GIG82113.1"/>
    <property type="molecule type" value="Genomic_DNA"/>
</dbReference>
<keyword evidence="2" id="KW-0057">Aromatic amino acid biosynthesis</keyword>
<comment type="caution">
    <text evidence="4">The sequence shown here is derived from an EMBL/GenBank/DDBJ whole genome shotgun (WGS) entry which is preliminary data.</text>
</comment>
<evidence type="ECO:0000256" key="3">
    <source>
        <dbReference type="SAM" id="MobiDB-lite"/>
    </source>
</evidence>
<evidence type="ECO:0000256" key="2">
    <source>
        <dbReference type="ARBA" id="ARBA00023141"/>
    </source>
</evidence>
<keyword evidence="5" id="KW-1185">Reference proteome</keyword>
<protein>
    <submittedName>
        <fullName evidence="4">Shikimate kinase</fullName>
    </submittedName>
</protein>
<dbReference type="PANTHER" id="PTHR21087">
    <property type="entry name" value="SHIKIMATE KINASE"/>
    <property type="match status" value="1"/>
</dbReference>
<dbReference type="Gene3D" id="3.40.50.300">
    <property type="entry name" value="P-loop containing nucleotide triphosphate hydrolases"/>
    <property type="match status" value="1"/>
</dbReference>
<keyword evidence="4" id="KW-0808">Transferase</keyword>
<dbReference type="GO" id="GO:0009073">
    <property type="term" value="P:aromatic amino acid family biosynthetic process"/>
    <property type="evidence" value="ECO:0007669"/>
    <property type="project" value="UniProtKB-KW"/>
</dbReference>
<feature type="region of interest" description="Disordered" evidence="3">
    <location>
        <begin position="159"/>
        <end position="187"/>
    </location>
</feature>
<dbReference type="GO" id="GO:0005829">
    <property type="term" value="C:cytosol"/>
    <property type="evidence" value="ECO:0007669"/>
    <property type="project" value="TreeGrafter"/>
</dbReference>
<gene>
    <name evidence="4" type="primary">aroK_2</name>
    <name evidence="4" type="ORF">Pka01_52400</name>
</gene>
<proteinExistence type="predicted"/>
<dbReference type="InterPro" id="IPR027417">
    <property type="entry name" value="P-loop_NTPase"/>
</dbReference>
<dbReference type="AlphaFoldDB" id="A0A8J3PWA2"/>
<dbReference type="Proteomes" id="UP000630097">
    <property type="component" value="Unassembled WGS sequence"/>
</dbReference>
<dbReference type="PANTHER" id="PTHR21087:SF16">
    <property type="entry name" value="SHIKIMATE KINASE 1, CHLOROPLASTIC"/>
    <property type="match status" value="1"/>
</dbReference>
<dbReference type="GO" id="GO:0008652">
    <property type="term" value="P:amino acid biosynthetic process"/>
    <property type="evidence" value="ECO:0007669"/>
    <property type="project" value="UniProtKB-KW"/>
</dbReference>
<dbReference type="GO" id="GO:0004765">
    <property type="term" value="F:shikimate kinase activity"/>
    <property type="evidence" value="ECO:0007669"/>
    <property type="project" value="TreeGrafter"/>
</dbReference>
<organism evidence="4 5">
    <name type="scientific">Planotetraspora kaengkrachanensis</name>
    <dbReference type="NCBI Taxonomy" id="575193"/>
    <lineage>
        <taxon>Bacteria</taxon>
        <taxon>Bacillati</taxon>
        <taxon>Actinomycetota</taxon>
        <taxon>Actinomycetes</taxon>
        <taxon>Streptosporangiales</taxon>
        <taxon>Streptosporangiaceae</taxon>
        <taxon>Planotetraspora</taxon>
    </lineage>
</organism>
<reference evidence="4 5" key="1">
    <citation type="submission" date="2021-01" db="EMBL/GenBank/DDBJ databases">
        <title>Whole genome shotgun sequence of Planotetraspora kaengkrachanensis NBRC 104272.</title>
        <authorList>
            <person name="Komaki H."/>
            <person name="Tamura T."/>
        </authorList>
    </citation>
    <scope>NUCLEOTIDE SEQUENCE [LARGE SCALE GENOMIC DNA]</scope>
    <source>
        <strain evidence="4 5">NBRC 104272</strain>
    </source>
</reference>
<accession>A0A8J3PWA2</accession>
<dbReference type="Pfam" id="PF01202">
    <property type="entry name" value="SKI"/>
    <property type="match status" value="1"/>
</dbReference>
<evidence type="ECO:0000256" key="1">
    <source>
        <dbReference type="ARBA" id="ARBA00022605"/>
    </source>
</evidence>
<name>A0A8J3PWA2_9ACTN</name>
<keyword evidence="1" id="KW-0028">Amino-acid biosynthesis</keyword>